<proteinExistence type="predicted"/>
<dbReference type="AlphaFoldDB" id="A0AAE0FY32"/>
<gene>
    <name evidence="3" type="ORF">CYMTET_23347</name>
</gene>
<name>A0AAE0FY32_9CHLO</name>
<evidence type="ECO:0000313" key="4">
    <source>
        <dbReference type="Proteomes" id="UP001190700"/>
    </source>
</evidence>
<feature type="domain" description="PiggyBac transposable element-derived protein" evidence="2">
    <location>
        <begin position="342"/>
        <end position="510"/>
    </location>
</feature>
<accession>A0AAE0FY32</accession>
<feature type="compositionally biased region" description="Acidic residues" evidence="1">
    <location>
        <begin position="136"/>
        <end position="157"/>
    </location>
</feature>
<dbReference type="PANTHER" id="PTHR46599">
    <property type="entry name" value="PIGGYBAC TRANSPOSABLE ELEMENT-DERIVED PROTEIN 4"/>
    <property type="match status" value="1"/>
</dbReference>
<dbReference type="EMBL" id="LGRX02012004">
    <property type="protein sequence ID" value="KAK3268132.1"/>
    <property type="molecule type" value="Genomic_DNA"/>
</dbReference>
<evidence type="ECO:0000256" key="1">
    <source>
        <dbReference type="SAM" id="MobiDB-lite"/>
    </source>
</evidence>
<keyword evidence="4" id="KW-1185">Reference proteome</keyword>
<dbReference type="InterPro" id="IPR029526">
    <property type="entry name" value="PGBD"/>
</dbReference>
<evidence type="ECO:0000259" key="2">
    <source>
        <dbReference type="Pfam" id="PF13843"/>
    </source>
</evidence>
<comment type="caution">
    <text evidence="3">The sequence shown here is derived from an EMBL/GenBank/DDBJ whole genome shotgun (WGS) entry which is preliminary data.</text>
</comment>
<reference evidence="3 4" key="1">
    <citation type="journal article" date="2015" name="Genome Biol. Evol.">
        <title>Comparative Genomics of a Bacterivorous Green Alga Reveals Evolutionary Causalities and Consequences of Phago-Mixotrophic Mode of Nutrition.</title>
        <authorList>
            <person name="Burns J.A."/>
            <person name="Paasch A."/>
            <person name="Narechania A."/>
            <person name="Kim E."/>
        </authorList>
    </citation>
    <scope>NUCLEOTIDE SEQUENCE [LARGE SCALE GENOMIC DNA]</scope>
    <source>
        <strain evidence="3 4">PLY_AMNH</strain>
    </source>
</reference>
<dbReference type="Proteomes" id="UP001190700">
    <property type="component" value="Unassembled WGS sequence"/>
</dbReference>
<sequence>MGFGELLVGRQLSVPAAGACGRDWATSEFKDVCDDPLTYELHAEVLKYDPEAAVGKRFTITFVYDDSTYLKDEAFLLKYLVGSPPERPQTSRAIVLHSTLEPAAERSDSVPLRARPRAANRRSSRATQELALAAEAESEDDDPLEDDDPDREPEEASAGEVANVAARELFLGKYALQWEEGGVAFDQRTLSGFDTDDPKIRWDRVANVDQSLLNTTVLKYFCLFFPVVILSWWCEDITIAGRAKYGKSFISGNRDFTPGLFLIFVANFFYMAVNPGLQRSAYFEETAEFPYVAHNLQRFGLTRHDFGHIIEFLELPTYSRTFPFKKEDLFKRDCGSPAGLPAVDVVVKVRRFIDIWNAWIQHCYKCSHLLNPDETMIRWISKYCLPAFMFVRRKPDPCGQELKSVSDVVTRVMIFVELQEGKTRDAVKDYVKEYGATTAFVLRLIDTLEIGGLGKVLTMDSWFGSVKAAILCLEKGTFIVGLVKTNTKGYPLAQLRDLAENIDKTTHSTRAVSMLAEVKLDIGKRNIYACYHKGPAQSILPLIATCATTIPGANRAYDAHQKLSSGERAAATRDSVDNVCFLSVIPGHRAQRCTVPDCSKLAYSMCALCHTAQVPAWLCGSKTGRPCFQKHVSRRQEKNKNFTPARKRKKPSLGQSAVAEHSEKSQALHHARQLQSAAEAIVAMWE</sequence>
<feature type="region of interest" description="Disordered" evidence="1">
    <location>
        <begin position="105"/>
        <end position="160"/>
    </location>
</feature>
<organism evidence="3 4">
    <name type="scientific">Cymbomonas tetramitiformis</name>
    <dbReference type="NCBI Taxonomy" id="36881"/>
    <lineage>
        <taxon>Eukaryota</taxon>
        <taxon>Viridiplantae</taxon>
        <taxon>Chlorophyta</taxon>
        <taxon>Pyramimonadophyceae</taxon>
        <taxon>Pyramimonadales</taxon>
        <taxon>Pyramimonadaceae</taxon>
        <taxon>Cymbomonas</taxon>
    </lineage>
</organism>
<dbReference type="Pfam" id="PF13843">
    <property type="entry name" value="DDE_Tnp_1_7"/>
    <property type="match status" value="1"/>
</dbReference>
<evidence type="ECO:0000313" key="3">
    <source>
        <dbReference type="EMBL" id="KAK3268132.1"/>
    </source>
</evidence>
<protein>
    <recommendedName>
        <fullName evidence="2">PiggyBac transposable element-derived protein domain-containing protein</fullName>
    </recommendedName>
</protein>
<feature type="compositionally biased region" description="Basic residues" evidence="1">
    <location>
        <begin position="114"/>
        <end position="124"/>
    </location>
</feature>
<feature type="region of interest" description="Disordered" evidence="1">
    <location>
        <begin position="634"/>
        <end position="666"/>
    </location>
</feature>
<dbReference type="PANTHER" id="PTHR46599:SF3">
    <property type="entry name" value="PIGGYBAC TRANSPOSABLE ELEMENT-DERIVED PROTEIN 4"/>
    <property type="match status" value="1"/>
</dbReference>
<feature type="compositionally biased region" description="Low complexity" evidence="1">
    <location>
        <begin position="125"/>
        <end position="135"/>
    </location>
</feature>